<proteinExistence type="predicted"/>
<protein>
    <submittedName>
        <fullName evidence="2">Uncharacterized protein</fullName>
    </submittedName>
</protein>
<sequence length="158" mass="18115">MDPYSQANGGSSCDPDRSSETRAGSSRAEDRGHMVPQSPSNAWMSIEGERILVRDELKYLRVTLNGRLNFKAHSSAWHQRYRLKRKGEMSLYGRAKINGTIWGADLGRQHYCGRRQNRRVQRQMAIRKICAYRTVPYEMALAGLIPFHVLAEIDAELY</sequence>
<reference evidence="2" key="1">
    <citation type="submission" date="2020-07" db="EMBL/GenBank/DDBJ databases">
        <authorList>
            <person name="Nazaruddin N."/>
        </authorList>
    </citation>
    <scope>NUCLEOTIDE SEQUENCE</scope>
</reference>
<feature type="region of interest" description="Disordered" evidence="1">
    <location>
        <begin position="1"/>
        <end position="40"/>
    </location>
</feature>
<gene>
    <name evidence="2" type="ORF">MHI_LOCUS215496</name>
</gene>
<organism evidence="2 3">
    <name type="scientific">Heterotrigona itama</name>
    <dbReference type="NCBI Taxonomy" id="395501"/>
    <lineage>
        <taxon>Eukaryota</taxon>
        <taxon>Metazoa</taxon>
        <taxon>Ecdysozoa</taxon>
        <taxon>Arthropoda</taxon>
        <taxon>Hexapoda</taxon>
        <taxon>Insecta</taxon>
        <taxon>Pterygota</taxon>
        <taxon>Neoptera</taxon>
        <taxon>Endopterygota</taxon>
        <taxon>Hymenoptera</taxon>
        <taxon>Apocrita</taxon>
        <taxon>Aculeata</taxon>
        <taxon>Apoidea</taxon>
        <taxon>Anthophila</taxon>
        <taxon>Apidae</taxon>
        <taxon>Heterotrigona</taxon>
    </lineage>
</organism>
<dbReference type="AlphaFoldDB" id="A0A6V7GYS9"/>
<evidence type="ECO:0000313" key="3">
    <source>
        <dbReference type="Proteomes" id="UP000752696"/>
    </source>
</evidence>
<feature type="compositionally biased region" description="Polar residues" evidence="1">
    <location>
        <begin position="1"/>
        <end position="11"/>
    </location>
</feature>
<dbReference type="EMBL" id="CAJDYZ010004333">
    <property type="protein sequence ID" value="CAD1471245.1"/>
    <property type="molecule type" value="Genomic_DNA"/>
</dbReference>
<dbReference type="OrthoDB" id="7693618at2759"/>
<evidence type="ECO:0000256" key="1">
    <source>
        <dbReference type="SAM" id="MobiDB-lite"/>
    </source>
</evidence>
<name>A0A6V7GYS9_9HYME</name>
<keyword evidence="3" id="KW-1185">Reference proteome</keyword>
<comment type="caution">
    <text evidence="2">The sequence shown here is derived from an EMBL/GenBank/DDBJ whole genome shotgun (WGS) entry which is preliminary data.</text>
</comment>
<dbReference type="Proteomes" id="UP000752696">
    <property type="component" value="Unassembled WGS sequence"/>
</dbReference>
<accession>A0A6V7GYS9</accession>
<evidence type="ECO:0000313" key="2">
    <source>
        <dbReference type="EMBL" id="CAD1471245.1"/>
    </source>
</evidence>